<sequence>MSLAQDLEAPTIFVEAPPEDEQEDLIDSGYPSSSLNSAFQNEHPDVQALLRQVYPQSTSSSPARTLPAGPEQGLFSIPFDPSPLTAQISPLITAGLRDGSAGNIFLAPNDQNSPVDGNWSPSSASEGDVFSDNLSDCSSNWSPSIHASSPSSPSLSPLNTSFNNIILSDDNSAQAPAFYRHRSSSYTGLPDPQSDLGVRQRSASFTDVSSLGETSQGYSGQAEFIQSLNQYNASAHSNGDYSTQINQWLVQNQSESSSVPSFDPNVYAPSFDPAQWNTVNLPNLPEQPVYQPPPGPPPPQVHGSHGRSLSTHLTVPSLQRRDAHRRSHSHTGINQDSARGRPRFSPGPSSRHSSQSRDPSPSSPFTHSDFPSYLNFGTHSDPTLSHFTPPLLDFLSPISTSPSPSSPNSPASLHSHTDFLSPTSPSSPSPQSHASPDSFYSPGLPSSSSSSSHSHSPLPSNSITIHGQDSEPQIISVEYSGGVARRHTHGGGMRSRSTSRSNSPLPDVPSPGVLHRTISDPIGQHKRKARAPTVQRKYPGLLKPAKEVDEAGSAYPESIMINVPIEGVHSAPPPAEFKSVIGSDKIVQASNLRRKNEPKFVCELCGHRFTAKHNLMSESLELAFEQETA</sequence>
<evidence type="ECO:0000313" key="3">
    <source>
        <dbReference type="Proteomes" id="UP000518752"/>
    </source>
</evidence>
<organism evidence="2 3">
    <name type="scientific">Collybiopsis confluens</name>
    <dbReference type="NCBI Taxonomy" id="2823264"/>
    <lineage>
        <taxon>Eukaryota</taxon>
        <taxon>Fungi</taxon>
        <taxon>Dikarya</taxon>
        <taxon>Basidiomycota</taxon>
        <taxon>Agaricomycotina</taxon>
        <taxon>Agaricomycetes</taxon>
        <taxon>Agaricomycetidae</taxon>
        <taxon>Agaricales</taxon>
        <taxon>Marasmiineae</taxon>
        <taxon>Omphalotaceae</taxon>
        <taxon>Collybiopsis</taxon>
    </lineage>
</organism>
<feature type="compositionally biased region" description="Low complexity" evidence="1">
    <location>
        <begin position="398"/>
        <end position="414"/>
    </location>
</feature>
<proteinExistence type="predicted"/>
<feature type="compositionally biased region" description="Low complexity" evidence="1">
    <location>
        <begin position="343"/>
        <end position="364"/>
    </location>
</feature>
<comment type="caution">
    <text evidence="2">The sequence shown here is derived from an EMBL/GenBank/DDBJ whole genome shotgun (WGS) entry which is preliminary data.</text>
</comment>
<name>A0A8H5HT81_9AGAR</name>
<feature type="compositionally biased region" description="Polar residues" evidence="1">
    <location>
        <begin position="109"/>
        <end position="125"/>
    </location>
</feature>
<protein>
    <submittedName>
        <fullName evidence="2">Uncharacterized protein</fullName>
    </submittedName>
</protein>
<reference evidence="2 3" key="1">
    <citation type="journal article" date="2020" name="ISME J.">
        <title>Uncovering the hidden diversity of litter-decomposition mechanisms in mushroom-forming fungi.</title>
        <authorList>
            <person name="Floudas D."/>
            <person name="Bentzer J."/>
            <person name="Ahren D."/>
            <person name="Johansson T."/>
            <person name="Persson P."/>
            <person name="Tunlid A."/>
        </authorList>
    </citation>
    <scope>NUCLEOTIDE SEQUENCE [LARGE SCALE GENOMIC DNA]</scope>
    <source>
        <strain evidence="2 3">CBS 406.79</strain>
    </source>
</reference>
<keyword evidence="3" id="KW-1185">Reference proteome</keyword>
<evidence type="ECO:0000256" key="1">
    <source>
        <dbReference type="SAM" id="MobiDB-lite"/>
    </source>
</evidence>
<feature type="compositionally biased region" description="Pro residues" evidence="1">
    <location>
        <begin position="290"/>
        <end position="300"/>
    </location>
</feature>
<feature type="compositionally biased region" description="Low complexity" evidence="1">
    <location>
        <begin position="421"/>
        <end position="462"/>
    </location>
</feature>
<feature type="region of interest" description="Disordered" evidence="1">
    <location>
        <begin position="398"/>
        <end position="469"/>
    </location>
</feature>
<dbReference type="OrthoDB" id="3437960at2759"/>
<dbReference type="Proteomes" id="UP000518752">
    <property type="component" value="Unassembled WGS sequence"/>
</dbReference>
<feature type="compositionally biased region" description="Low complexity" evidence="1">
    <location>
        <begin position="494"/>
        <end position="503"/>
    </location>
</feature>
<feature type="region of interest" description="Disordered" evidence="1">
    <location>
        <begin position="484"/>
        <end position="537"/>
    </location>
</feature>
<feature type="compositionally biased region" description="Polar residues" evidence="1">
    <location>
        <begin position="307"/>
        <end position="317"/>
    </location>
</feature>
<feature type="region of interest" description="Disordered" evidence="1">
    <location>
        <begin position="109"/>
        <end position="129"/>
    </location>
</feature>
<dbReference type="EMBL" id="JAACJN010000024">
    <property type="protein sequence ID" value="KAF5389117.1"/>
    <property type="molecule type" value="Genomic_DNA"/>
</dbReference>
<gene>
    <name evidence="2" type="ORF">D9757_005000</name>
</gene>
<evidence type="ECO:0000313" key="2">
    <source>
        <dbReference type="EMBL" id="KAF5389117.1"/>
    </source>
</evidence>
<feature type="compositionally biased region" description="Acidic residues" evidence="1">
    <location>
        <begin position="17"/>
        <end position="26"/>
    </location>
</feature>
<accession>A0A8H5HT81</accession>
<dbReference type="AlphaFoldDB" id="A0A8H5HT81"/>
<feature type="region of interest" description="Disordered" evidence="1">
    <location>
        <begin position="277"/>
        <end position="368"/>
    </location>
</feature>
<feature type="region of interest" description="Disordered" evidence="1">
    <location>
        <begin position="1"/>
        <end position="38"/>
    </location>
</feature>